<dbReference type="EMBL" id="JACGCM010000940">
    <property type="protein sequence ID" value="KAF6164133.1"/>
    <property type="molecule type" value="Genomic_DNA"/>
</dbReference>
<evidence type="ECO:0000313" key="3">
    <source>
        <dbReference type="Proteomes" id="UP000541444"/>
    </source>
</evidence>
<dbReference type="Pfam" id="PF13966">
    <property type="entry name" value="zf-RVT"/>
    <property type="match status" value="1"/>
</dbReference>
<gene>
    <name evidence="2" type="ORF">GIB67_017717</name>
</gene>
<name>A0A7J7NAL3_9MAGN</name>
<organism evidence="2 3">
    <name type="scientific">Kingdonia uniflora</name>
    <dbReference type="NCBI Taxonomy" id="39325"/>
    <lineage>
        <taxon>Eukaryota</taxon>
        <taxon>Viridiplantae</taxon>
        <taxon>Streptophyta</taxon>
        <taxon>Embryophyta</taxon>
        <taxon>Tracheophyta</taxon>
        <taxon>Spermatophyta</taxon>
        <taxon>Magnoliopsida</taxon>
        <taxon>Ranunculales</taxon>
        <taxon>Circaeasteraceae</taxon>
        <taxon>Kingdonia</taxon>
    </lineage>
</organism>
<accession>A0A7J7NAL3</accession>
<evidence type="ECO:0000313" key="2">
    <source>
        <dbReference type="EMBL" id="KAF6164133.1"/>
    </source>
</evidence>
<keyword evidence="3" id="KW-1185">Reference proteome</keyword>
<dbReference type="OrthoDB" id="1938625at2759"/>
<proteinExistence type="predicted"/>
<comment type="caution">
    <text evidence="2">The sequence shown here is derived from an EMBL/GenBank/DDBJ whole genome shotgun (WGS) entry which is preliminary data.</text>
</comment>
<sequence length="210" mass="24836">MIYAKLHTKSGERIKYHKNFSVWPGIKFAEPINKSFIRWIIGNVKKIDFWKDTWATCTSLREHIDLPINQWKECTAKVSDFINPDGWKFPTDIFLAFLAMGIDIYSIPCNPNTKYFQIWKLDIHGEFSIKNAFESTHNRLDTSWWWKYTWLQCLHPGLSRFAWKLINQILPRDDLIQRKGIQLVSICNLYGCTTELAEHLFFECTLAKVL</sequence>
<dbReference type="InterPro" id="IPR026960">
    <property type="entry name" value="RVT-Znf"/>
</dbReference>
<dbReference type="AlphaFoldDB" id="A0A7J7NAL3"/>
<protein>
    <recommendedName>
        <fullName evidence="1">Reverse transcriptase zinc-binding domain-containing protein</fullName>
    </recommendedName>
</protein>
<feature type="domain" description="Reverse transcriptase zinc-binding" evidence="1">
    <location>
        <begin position="127"/>
        <end position="208"/>
    </location>
</feature>
<evidence type="ECO:0000259" key="1">
    <source>
        <dbReference type="Pfam" id="PF13966"/>
    </source>
</evidence>
<dbReference type="Proteomes" id="UP000541444">
    <property type="component" value="Unassembled WGS sequence"/>
</dbReference>
<reference evidence="2 3" key="1">
    <citation type="journal article" date="2020" name="IScience">
        <title>Genome Sequencing of the Endangered Kingdonia uniflora (Circaeasteraceae, Ranunculales) Reveals Potential Mechanisms of Evolutionary Specialization.</title>
        <authorList>
            <person name="Sun Y."/>
            <person name="Deng T."/>
            <person name="Zhang A."/>
            <person name="Moore M.J."/>
            <person name="Landis J.B."/>
            <person name="Lin N."/>
            <person name="Zhang H."/>
            <person name="Zhang X."/>
            <person name="Huang J."/>
            <person name="Zhang X."/>
            <person name="Sun H."/>
            <person name="Wang H."/>
        </authorList>
    </citation>
    <scope>NUCLEOTIDE SEQUENCE [LARGE SCALE GENOMIC DNA]</scope>
    <source>
        <strain evidence="2">TB1705</strain>
        <tissue evidence="2">Leaf</tissue>
    </source>
</reference>